<feature type="transmembrane region" description="Helical" evidence="8">
    <location>
        <begin position="72"/>
        <end position="91"/>
    </location>
</feature>
<accession>A0A4R1BGH5</accession>
<dbReference type="OrthoDB" id="5801432at2"/>
<feature type="transmembrane region" description="Helical" evidence="8">
    <location>
        <begin position="39"/>
        <end position="60"/>
    </location>
</feature>
<feature type="transmembrane region" description="Helical" evidence="8">
    <location>
        <begin position="98"/>
        <end position="117"/>
    </location>
</feature>
<evidence type="ECO:0000256" key="2">
    <source>
        <dbReference type="ARBA" id="ARBA00009142"/>
    </source>
</evidence>
<feature type="transmembrane region" description="Helical" evidence="8">
    <location>
        <begin position="6"/>
        <end position="32"/>
    </location>
</feature>
<dbReference type="AlphaFoldDB" id="A0A4R1BGH5"/>
<evidence type="ECO:0000256" key="4">
    <source>
        <dbReference type="ARBA" id="ARBA00022475"/>
    </source>
</evidence>
<proteinExistence type="inferred from homology"/>
<gene>
    <name evidence="9" type="ORF">EZJ19_04945</name>
</gene>
<protein>
    <recommendedName>
        <fullName evidence="8">Probable membrane transporter protein</fullName>
    </recommendedName>
</protein>
<reference evidence="9 10" key="1">
    <citation type="submission" date="2019-03" db="EMBL/GenBank/DDBJ databases">
        <title>Genome sequence of Thiobacillaceae bacterium LSR1, a sulfur-oxidizing bacterium isolated from freshwater sediment.</title>
        <authorList>
            <person name="Li S."/>
        </authorList>
    </citation>
    <scope>NUCLEOTIDE SEQUENCE [LARGE SCALE GENOMIC DNA]</scope>
    <source>
        <strain evidence="9 10">LSR1</strain>
    </source>
</reference>
<name>A0A4R1BGH5_9PROT</name>
<feature type="transmembrane region" description="Helical" evidence="8">
    <location>
        <begin position="166"/>
        <end position="189"/>
    </location>
</feature>
<dbReference type="InterPro" id="IPR052017">
    <property type="entry name" value="TSUP"/>
</dbReference>
<feature type="transmembrane region" description="Helical" evidence="8">
    <location>
        <begin position="195"/>
        <end position="212"/>
    </location>
</feature>
<dbReference type="PANTHER" id="PTHR30269">
    <property type="entry name" value="TRANSMEMBRANE PROTEIN YFCA"/>
    <property type="match status" value="1"/>
</dbReference>
<evidence type="ECO:0000256" key="7">
    <source>
        <dbReference type="ARBA" id="ARBA00023136"/>
    </source>
</evidence>
<feature type="transmembrane region" description="Helical" evidence="8">
    <location>
        <begin position="224"/>
        <end position="241"/>
    </location>
</feature>
<dbReference type="Proteomes" id="UP000295443">
    <property type="component" value="Unassembled WGS sequence"/>
</dbReference>
<keyword evidence="3" id="KW-0813">Transport</keyword>
<evidence type="ECO:0000256" key="3">
    <source>
        <dbReference type="ARBA" id="ARBA00022448"/>
    </source>
</evidence>
<evidence type="ECO:0000256" key="8">
    <source>
        <dbReference type="RuleBase" id="RU363041"/>
    </source>
</evidence>
<sequence length="245" mass="26253">MSPADYAYMGAILLAAYFIRGISGFGSGLVSVPLLALKLPLTFVVPLILLTDFSTSLVLGGLNFRQVAWTEIRRLFLPGLIGVAAGTLLLVSLPKTPMLIGLGTFVILFAVRTLLFAGRTPRPAATWWAWPAALTGGTVGALFGTGGPPYVIYLSHRLFDKGQLRATFSGLFFIEGLARIVSFTLSGLLLDGRLFWAYLAAMPIALAALWLGSHVHTRLSNRQMMQVISLILLGSGASLYIKALA</sequence>
<dbReference type="RefSeq" id="WP_131445185.1">
    <property type="nucleotide sequence ID" value="NZ_SJZB01000018.1"/>
</dbReference>
<comment type="subcellular location">
    <subcellularLocation>
        <location evidence="1 8">Cell membrane</location>
        <topology evidence="1 8">Multi-pass membrane protein</topology>
    </subcellularLocation>
</comment>
<dbReference type="EMBL" id="SJZB01000018">
    <property type="protein sequence ID" value="TCJ16257.1"/>
    <property type="molecule type" value="Genomic_DNA"/>
</dbReference>
<evidence type="ECO:0000256" key="1">
    <source>
        <dbReference type="ARBA" id="ARBA00004651"/>
    </source>
</evidence>
<keyword evidence="6 8" id="KW-1133">Transmembrane helix</keyword>
<dbReference type="PANTHER" id="PTHR30269:SF37">
    <property type="entry name" value="MEMBRANE TRANSPORTER PROTEIN"/>
    <property type="match status" value="1"/>
</dbReference>
<organism evidence="9 10">
    <name type="scientific">Parasulfuritortus cantonensis</name>
    <dbReference type="NCBI Taxonomy" id="2528202"/>
    <lineage>
        <taxon>Bacteria</taxon>
        <taxon>Pseudomonadati</taxon>
        <taxon>Pseudomonadota</taxon>
        <taxon>Betaproteobacteria</taxon>
        <taxon>Nitrosomonadales</taxon>
        <taxon>Thiobacillaceae</taxon>
        <taxon>Parasulfuritortus</taxon>
    </lineage>
</organism>
<feature type="transmembrane region" description="Helical" evidence="8">
    <location>
        <begin position="129"/>
        <end position="154"/>
    </location>
</feature>
<dbReference type="InterPro" id="IPR002781">
    <property type="entry name" value="TM_pro_TauE-like"/>
</dbReference>
<evidence type="ECO:0000313" key="10">
    <source>
        <dbReference type="Proteomes" id="UP000295443"/>
    </source>
</evidence>
<keyword evidence="7 8" id="KW-0472">Membrane</keyword>
<keyword evidence="4 8" id="KW-1003">Cell membrane</keyword>
<comment type="similarity">
    <text evidence="2 8">Belongs to the 4-toluene sulfonate uptake permease (TSUP) (TC 2.A.102) family.</text>
</comment>
<keyword evidence="10" id="KW-1185">Reference proteome</keyword>
<keyword evidence="5 8" id="KW-0812">Transmembrane</keyword>
<comment type="caution">
    <text evidence="9">The sequence shown here is derived from an EMBL/GenBank/DDBJ whole genome shotgun (WGS) entry which is preliminary data.</text>
</comment>
<evidence type="ECO:0000313" key="9">
    <source>
        <dbReference type="EMBL" id="TCJ16257.1"/>
    </source>
</evidence>
<dbReference type="GO" id="GO:0005886">
    <property type="term" value="C:plasma membrane"/>
    <property type="evidence" value="ECO:0007669"/>
    <property type="project" value="UniProtKB-SubCell"/>
</dbReference>
<evidence type="ECO:0000256" key="6">
    <source>
        <dbReference type="ARBA" id="ARBA00022989"/>
    </source>
</evidence>
<evidence type="ECO:0000256" key="5">
    <source>
        <dbReference type="ARBA" id="ARBA00022692"/>
    </source>
</evidence>
<dbReference type="Pfam" id="PF01925">
    <property type="entry name" value="TauE"/>
    <property type="match status" value="1"/>
</dbReference>